<evidence type="ECO:0000256" key="1">
    <source>
        <dbReference type="ARBA" id="ARBA00004167"/>
    </source>
</evidence>
<protein>
    <recommendedName>
        <fullName evidence="6">ATP synthase protein 8</fullName>
    </recommendedName>
</protein>
<keyword evidence="5 6" id="KW-0472">Membrane</keyword>
<dbReference type="GeneID" id="18129053"/>
<dbReference type="EMBL" id="KC628747">
    <property type="protein sequence ID" value="AGJ71977.1"/>
    <property type="molecule type" value="Genomic_DNA"/>
</dbReference>
<dbReference type="InterPro" id="IPR009230">
    <property type="entry name" value="ATP_synth_su8_fun"/>
</dbReference>
<reference evidence="7" key="1">
    <citation type="journal article" date="2014" name="Curr. Genet.">
        <title>Mitochondrial genome of the basidiomycetous yeast Jaminaea angkorensis.</title>
        <authorList>
            <person name="Hegedusova E."/>
            <person name="Brejova B."/>
            <person name="Tomaska L."/>
            <person name="Sipiczki M."/>
            <person name="Nosek J."/>
        </authorList>
    </citation>
    <scope>NUCLEOTIDE SEQUENCE</scope>
    <source>
        <strain evidence="7">C5b</strain>
    </source>
</reference>
<keyword evidence="6" id="KW-0138">CF(0)</keyword>
<comment type="function">
    <text evidence="6">Mitochondrial membrane ATP synthase (F(1)F(0) ATP synthase or Complex V) produces ATP from ADP in the presence of a proton gradient across the membrane which is generated by electron transport complexes of the respiratory chain. F-type ATPases consist of two structural domains, F(1) - containing the extramembraneous catalytic core and F(0) - containing the membrane proton channel, linked together by a central stalk and a peripheral stalk. During catalysis, ATP synthesis in the catalytic domain of F(1) is coupled via a rotary mechanism of the central stalk subunits to proton translocation. Part of the complex F(0) domain. Minor subunit located with subunit a in the membrane.</text>
</comment>
<keyword evidence="6" id="KW-0375">Hydrogen ion transport</keyword>
<dbReference type="GO" id="GO:0015986">
    <property type="term" value="P:proton motive force-driven ATP synthesis"/>
    <property type="evidence" value="ECO:0007669"/>
    <property type="project" value="UniProtKB-UniRule"/>
</dbReference>
<comment type="subcellular location">
    <subcellularLocation>
        <location evidence="1">Membrane</location>
        <topology evidence="1">Single-pass membrane protein</topology>
    </subcellularLocation>
    <subcellularLocation>
        <location evidence="6">Mitochondrion inner membrane</location>
        <topology evidence="6">Single-pass membrane protein</topology>
    </subcellularLocation>
</comment>
<dbReference type="AlphaFoldDB" id="V9N382"/>
<proteinExistence type="inferred from homology"/>
<dbReference type="RefSeq" id="YP_008994146.1">
    <property type="nucleotide sequence ID" value="NC_023248.1"/>
</dbReference>
<keyword evidence="3 6" id="KW-0812">Transmembrane</keyword>
<dbReference type="GO" id="GO:0015078">
    <property type="term" value="F:proton transmembrane transporter activity"/>
    <property type="evidence" value="ECO:0007669"/>
    <property type="project" value="UniProtKB-UniRule"/>
</dbReference>
<accession>V9N382</accession>
<evidence type="ECO:0000256" key="2">
    <source>
        <dbReference type="ARBA" id="ARBA00008892"/>
    </source>
</evidence>
<evidence type="ECO:0000313" key="7">
    <source>
        <dbReference type="EMBL" id="AGJ71977.1"/>
    </source>
</evidence>
<evidence type="ECO:0000256" key="3">
    <source>
        <dbReference type="ARBA" id="ARBA00022692"/>
    </source>
</evidence>
<keyword evidence="6" id="KW-0066">ATP synthesis</keyword>
<evidence type="ECO:0000256" key="4">
    <source>
        <dbReference type="ARBA" id="ARBA00022989"/>
    </source>
</evidence>
<geneLocation type="mitochondrion" evidence="7"/>
<name>V9N382_9BASI</name>
<feature type="transmembrane region" description="Helical" evidence="6">
    <location>
        <begin position="15"/>
        <end position="40"/>
    </location>
</feature>
<dbReference type="Pfam" id="PF05933">
    <property type="entry name" value="Fun_ATP-synt_8"/>
    <property type="match status" value="1"/>
</dbReference>
<organism evidence="7">
    <name type="scientific">Jaminaea angkorensis</name>
    <dbReference type="NCBI Taxonomy" id="542766"/>
    <lineage>
        <taxon>Eukaryota</taxon>
        <taxon>Fungi</taxon>
        <taxon>Dikarya</taxon>
        <taxon>Basidiomycota</taxon>
        <taxon>Ustilaginomycotina</taxon>
        <taxon>Exobasidiomycetes</taxon>
        <taxon>Microstromatales</taxon>
        <taxon>Microstromatales incertae sedis</taxon>
        <taxon>Jaminaea</taxon>
    </lineage>
</organism>
<dbReference type="GO" id="GO:0005743">
    <property type="term" value="C:mitochondrial inner membrane"/>
    <property type="evidence" value="ECO:0007669"/>
    <property type="project" value="UniProtKB-SubCell"/>
</dbReference>
<sequence>MPQSLPFYFVNQASFTFLFVFVTIYVMSRFILPAFVELFVVRMYITRLLPGGHASTQTNQKG</sequence>
<gene>
    <name evidence="7" type="primary">atp8</name>
</gene>
<dbReference type="GO" id="GO:0045259">
    <property type="term" value="C:proton-transporting ATP synthase complex"/>
    <property type="evidence" value="ECO:0007669"/>
    <property type="project" value="UniProtKB-KW"/>
</dbReference>
<keyword evidence="6" id="KW-0406">Ion transport</keyword>
<keyword evidence="6 7" id="KW-0496">Mitochondrion</keyword>
<keyword evidence="6" id="KW-0813">Transport</keyword>
<keyword evidence="4 6" id="KW-1133">Transmembrane helix</keyword>
<comment type="similarity">
    <text evidence="2 6">Belongs to the ATPase protein 8 family.</text>
</comment>
<evidence type="ECO:0000256" key="6">
    <source>
        <dbReference type="RuleBase" id="RU368038"/>
    </source>
</evidence>
<evidence type="ECO:0000256" key="5">
    <source>
        <dbReference type="ARBA" id="ARBA00023136"/>
    </source>
</evidence>
<comment type="subunit">
    <text evidence="6">F-type ATPases have 2 components, CF(1) - the catalytic core - and CF(0) - the membrane proton channel.</text>
</comment>